<feature type="transmembrane region" description="Helical" evidence="10">
    <location>
        <begin position="155"/>
        <end position="174"/>
    </location>
</feature>
<keyword evidence="10" id="KW-1003">Cell membrane</keyword>
<comment type="similarity">
    <text evidence="2 10 13">Belongs to the SecY/SEC61-alpha family.</text>
</comment>
<gene>
    <name evidence="10" type="primary">secY</name>
    <name evidence="14" type="ORF">UT18_C0009G0029</name>
</gene>
<keyword evidence="5 10" id="KW-0653">Protein transport</keyword>
<feature type="transmembrane region" description="Helical" evidence="10">
    <location>
        <begin position="321"/>
        <end position="343"/>
    </location>
</feature>
<dbReference type="InterPro" id="IPR002208">
    <property type="entry name" value="SecY/SEC61-alpha"/>
</dbReference>
<evidence type="ECO:0000256" key="9">
    <source>
        <dbReference type="ARBA" id="ARBA00039733"/>
    </source>
</evidence>
<keyword evidence="4 10" id="KW-0812">Transmembrane</keyword>
<name>A0A0G0LRT7_UNCC2</name>
<dbReference type="PANTHER" id="PTHR10906">
    <property type="entry name" value="SECY/SEC61-ALPHA FAMILY MEMBER"/>
    <property type="match status" value="1"/>
</dbReference>
<keyword evidence="3 10" id="KW-0813">Transport</keyword>
<dbReference type="PROSITE" id="PS00755">
    <property type="entry name" value="SECY_1"/>
    <property type="match status" value="1"/>
</dbReference>
<evidence type="ECO:0000256" key="12">
    <source>
        <dbReference type="RuleBase" id="RU003484"/>
    </source>
</evidence>
<feature type="transmembrane region" description="Helical" evidence="10">
    <location>
        <begin position="225"/>
        <end position="248"/>
    </location>
</feature>
<comment type="subunit">
    <text evidence="10">Component of the Sec protein translocase complex. Heterotrimer consisting of SecY, SecE and SecG subunits. The heterotrimers can form oligomers, although 1 heterotrimer is thought to be able to translocate proteins. Interacts with the ribosome. Interacts with SecDF, and other proteins may be involved. Interacts with SecA.</text>
</comment>
<feature type="transmembrane region" description="Helical" evidence="10">
    <location>
        <begin position="17"/>
        <end position="35"/>
    </location>
</feature>
<dbReference type="PATRIC" id="fig|1618345.3.peg.567"/>
<keyword evidence="7 10" id="KW-0811">Translocation</keyword>
<dbReference type="PRINTS" id="PR00303">
    <property type="entry name" value="SECYTRNLCASE"/>
</dbReference>
<evidence type="ECO:0000256" key="8">
    <source>
        <dbReference type="ARBA" id="ARBA00023136"/>
    </source>
</evidence>
<accession>A0A0G0LRT7</accession>
<evidence type="ECO:0000256" key="4">
    <source>
        <dbReference type="ARBA" id="ARBA00022692"/>
    </source>
</evidence>
<dbReference type="Pfam" id="PF00344">
    <property type="entry name" value="SecY"/>
    <property type="match status" value="1"/>
</dbReference>
<sequence length="438" mass="47918">METIKAIIKNKELRGKIFYVAFILVIFRLVSHVPVPGPDPELIRQFISGYFNQSSALGVYEILTGGGLSKFSILLMGVGPYITASIIMQLLTMVVPSLHALSKEGEQGHHKINQYSRYLTVPISIIQGYSMLKIIDNSSTAILDGTRLIGNPGVGTWALMLFATTVGTLFLMWIGELITEKGIGNGVSLIIFAGIVAGLPVSISNQIKNITYEGGFTPTIFWKDIGFLVAGALAIFAVVIITEGVRKIPISYAKKVRGNKIYGGMDTHLPVKVNTAGVIPIIFAGAFMSLPQVVGLLSNAKTAFIANFAKWTQVAFSYGKWPYVVAYFFLIVGFTYFSTFLYFKPDEVSENVQKHGGFIPGIRPGRQTAEYLKYVLNRLTLTGSVFLGVIASMPFFLQYFTGDPSLTIGGTGLLIVVSVVLETMKKVQAQLIMRTYEK</sequence>
<proteinExistence type="inferred from homology"/>
<dbReference type="FunFam" id="1.10.3370.10:FF:000001">
    <property type="entry name" value="Preprotein translocase subunit SecY"/>
    <property type="match status" value="1"/>
</dbReference>
<dbReference type="GO" id="GO:0005886">
    <property type="term" value="C:plasma membrane"/>
    <property type="evidence" value="ECO:0007669"/>
    <property type="project" value="UniProtKB-SubCell"/>
</dbReference>
<feature type="transmembrane region" description="Helical" evidence="10">
    <location>
        <begin position="406"/>
        <end position="424"/>
    </location>
</feature>
<dbReference type="NCBIfam" id="TIGR00967">
    <property type="entry name" value="3a0501s007"/>
    <property type="match status" value="1"/>
</dbReference>
<feature type="transmembrane region" description="Helical" evidence="10">
    <location>
        <begin position="186"/>
        <end position="205"/>
    </location>
</feature>
<dbReference type="EMBL" id="LBVV01000009">
    <property type="protein sequence ID" value="KKQ94618.1"/>
    <property type="molecule type" value="Genomic_DNA"/>
</dbReference>
<comment type="subcellular location">
    <subcellularLocation>
        <location evidence="10">Cell membrane</location>
        <topology evidence="10">Multi-pass membrane protein</topology>
    </subcellularLocation>
    <subcellularLocation>
        <location evidence="1 12">Membrane</location>
        <topology evidence="1 12">Multi-pass membrane protein</topology>
    </subcellularLocation>
</comment>
<evidence type="ECO:0000256" key="7">
    <source>
        <dbReference type="ARBA" id="ARBA00023010"/>
    </source>
</evidence>
<evidence type="ECO:0000256" key="3">
    <source>
        <dbReference type="ARBA" id="ARBA00022448"/>
    </source>
</evidence>
<evidence type="ECO:0000256" key="6">
    <source>
        <dbReference type="ARBA" id="ARBA00022989"/>
    </source>
</evidence>
<evidence type="ECO:0000256" key="11">
    <source>
        <dbReference type="RuleBase" id="RU000537"/>
    </source>
</evidence>
<comment type="caution">
    <text evidence="14">The sequence shown here is derived from an EMBL/GenBank/DDBJ whole genome shotgun (WGS) entry which is preliminary data.</text>
</comment>
<evidence type="ECO:0000256" key="5">
    <source>
        <dbReference type="ARBA" id="ARBA00022927"/>
    </source>
</evidence>
<dbReference type="AlphaFoldDB" id="A0A0G0LRT7"/>
<evidence type="ECO:0000256" key="10">
    <source>
        <dbReference type="HAMAP-Rule" id="MF_01465"/>
    </source>
</evidence>
<dbReference type="STRING" id="1618345.UT18_C0009G0029"/>
<dbReference type="InterPro" id="IPR026593">
    <property type="entry name" value="SecY"/>
</dbReference>
<feature type="transmembrane region" description="Helical" evidence="10">
    <location>
        <begin position="269"/>
        <end position="290"/>
    </location>
</feature>
<dbReference type="GO" id="GO:0006605">
    <property type="term" value="P:protein targeting"/>
    <property type="evidence" value="ECO:0007669"/>
    <property type="project" value="UniProtKB-UniRule"/>
</dbReference>
<dbReference type="GO" id="GO:0043952">
    <property type="term" value="P:protein transport by the Sec complex"/>
    <property type="evidence" value="ECO:0007669"/>
    <property type="project" value="UniProtKB-UniRule"/>
</dbReference>
<dbReference type="InterPro" id="IPR023201">
    <property type="entry name" value="SecY_dom_sf"/>
</dbReference>
<dbReference type="Proteomes" id="UP000034207">
    <property type="component" value="Unassembled WGS sequence"/>
</dbReference>
<reference evidence="14 15" key="1">
    <citation type="journal article" date="2015" name="Nature">
        <title>rRNA introns, odd ribosomes, and small enigmatic genomes across a large radiation of phyla.</title>
        <authorList>
            <person name="Brown C.T."/>
            <person name="Hug L.A."/>
            <person name="Thomas B.C."/>
            <person name="Sharon I."/>
            <person name="Castelle C.J."/>
            <person name="Singh A."/>
            <person name="Wilkins M.J."/>
            <person name="Williams K.H."/>
            <person name="Banfield J.F."/>
        </authorList>
    </citation>
    <scope>NUCLEOTIDE SEQUENCE [LARGE SCALE GENOMIC DNA]</scope>
</reference>
<dbReference type="HAMAP" id="MF_01465">
    <property type="entry name" value="SecY"/>
    <property type="match status" value="1"/>
</dbReference>
<organism evidence="14 15">
    <name type="scientific">candidate division CPR2 bacterium GW2011_GWC2_39_10</name>
    <dbReference type="NCBI Taxonomy" id="1618345"/>
    <lineage>
        <taxon>Bacteria</taxon>
        <taxon>Bacteria division CPR2</taxon>
    </lineage>
</organism>
<feature type="transmembrane region" description="Helical" evidence="10">
    <location>
        <begin position="379"/>
        <end position="400"/>
    </location>
</feature>
<keyword evidence="8 10" id="KW-0472">Membrane</keyword>
<protein>
    <recommendedName>
        <fullName evidence="9 10">Protein translocase subunit SecY</fullName>
    </recommendedName>
</protein>
<keyword evidence="6 10" id="KW-1133">Transmembrane helix</keyword>
<evidence type="ECO:0000313" key="14">
    <source>
        <dbReference type="EMBL" id="KKQ94618.1"/>
    </source>
</evidence>
<dbReference type="InterPro" id="IPR030659">
    <property type="entry name" value="SecY_CS"/>
</dbReference>
<dbReference type="SUPFAM" id="SSF103491">
    <property type="entry name" value="Preprotein translocase SecY subunit"/>
    <property type="match status" value="1"/>
</dbReference>
<evidence type="ECO:0000256" key="2">
    <source>
        <dbReference type="ARBA" id="ARBA00005751"/>
    </source>
</evidence>
<feature type="transmembrane region" description="Helical" evidence="10">
    <location>
        <begin position="73"/>
        <end position="95"/>
    </location>
</feature>
<evidence type="ECO:0000256" key="1">
    <source>
        <dbReference type="ARBA" id="ARBA00004141"/>
    </source>
</evidence>
<dbReference type="PIRSF" id="PIRSF004557">
    <property type="entry name" value="SecY"/>
    <property type="match status" value="1"/>
</dbReference>
<dbReference type="PROSITE" id="PS00756">
    <property type="entry name" value="SECY_2"/>
    <property type="match status" value="1"/>
</dbReference>
<evidence type="ECO:0000256" key="13">
    <source>
        <dbReference type="RuleBase" id="RU004349"/>
    </source>
</evidence>
<dbReference type="Gene3D" id="1.10.3370.10">
    <property type="entry name" value="SecY subunit domain"/>
    <property type="match status" value="1"/>
</dbReference>
<evidence type="ECO:0000313" key="15">
    <source>
        <dbReference type="Proteomes" id="UP000034207"/>
    </source>
</evidence>
<dbReference type="GO" id="GO:0065002">
    <property type="term" value="P:intracellular protein transmembrane transport"/>
    <property type="evidence" value="ECO:0007669"/>
    <property type="project" value="UniProtKB-UniRule"/>
</dbReference>
<comment type="function">
    <text evidence="10 11">The central subunit of the protein translocation channel SecYEG. Consists of two halves formed by TMs 1-5 and 6-10. These two domains form a lateral gate at the front which open onto the bilayer between TMs 2 and 7, and are clamped together by SecE at the back. The channel is closed by both a pore ring composed of hydrophobic SecY resides and a short helix (helix 2A) on the extracellular side of the membrane which forms a plug. The plug probably moves laterally to allow the channel to open. The ring and the pore may move independently.</text>
</comment>
<comment type="caution">
    <text evidence="10">Lacks conserved residue(s) required for the propagation of feature annotation.</text>
</comment>